<reference evidence="1" key="2">
    <citation type="journal article" date="2015" name="Fish Shellfish Immunol.">
        <title>Early steps in the European eel (Anguilla anguilla)-Vibrio vulnificus interaction in the gills: Role of the RtxA13 toxin.</title>
        <authorList>
            <person name="Callol A."/>
            <person name="Pajuelo D."/>
            <person name="Ebbesson L."/>
            <person name="Teles M."/>
            <person name="MacKenzie S."/>
            <person name="Amaro C."/>
        </authorList>
    </citation>
    <scope>NUCLEOTIDE SEQUENCE</scope>
</reference>
<organism evidence="1">
    <name type="scientific">Anguilla anguilla</name>
    <name type="common">European freshwater eel</name>
    <name type="synonym">Muraena anguilla</name>
    <dbReference type="NCBI Taxonomy" id="7936"/>
    <lineage>
        <taxon>Eukaryota</taxon>
        <taxon>Metazoa</taxon>
        <taxon>Chordata</taxon>
        <taxon>Craniata</taxon>
        <taxon>Vertebrata</taxon>
        <taxon>Euteleostomi</taxon>
        <taxon>Actinopterygii</taxon>
        <taxon>Neopterygii</taxon>
        <taxon>Teleostei</taxon>
        <taxon>Anguilliformes</taxon>
        <taxon>Anguillidae</taxon>
        <taxon>Anguilla</taxon>
    </lineage>
</organism>
<proteinExistence type="predicted"/>
<accession>A0A0E9PQT3</accession>
<dbReference type="EMBL" id="GBXM01101920">
    <property type="protein sequence ID" value="JAH06657.1"/>
    <property type="molecule type" value="Transcribed_RNA"/>
</dbReference>
<dbReference type="AlphaFoldDB" id="A0A0E9PQT3"/>
<protein>
    <submittedName>
        <fullName evidence="1">Uncharacterized protein</fullName>
    </submittedName>
</protein>
<evidence type="ECO:0000313" key="1">
    <source>
        <dbReference type="EMBL" id="JAH06657.1"/>
    </source>
</evidence>
<name>A0A0E9PQT3_ANGAN</name>
<reference evidence="1" key="1">
    <citation type="submission" date="2014-11" db="EMBL/GenBank/DDBJ databases">
        <authorList>
            <person name="Amaro Gonzalez C."/>
        </authorList>
    </citation>
    <scope>NUCLEOTIDE SEQUENCE</scope>
</reference>
<sequence length="19" mass="2064">MSILLSSEVPPSLIKCRSC</sequence>